<evidence type="ECO:0000313" key="2">
    <source>
        <dbReference type="Proteomes" id="UP000499080"/>
    </source>
</evidence>
<accession>A0A4Y2Q604</accession>
<organism evidence="1 2">
    <name type="scientific">Araneus ventricosus</name>
    <name type="common">Orbweaver spider</name>
    <name type="synonym">Epeira ventricosa</name>
    <dbReference type="NCBI Taxonomy" id="182803"/>
    <lineage>
        <taxon>Eukaryota</taxon>
        <taxon>Metazoa</taxon>
        <taxon>Ecdysozoa</taxon>
        <taxon>Arthropoda</taxon>
        <taxon>Chelicerata</taxon>
        <taxon>Arachnida</taxon>
        <taxon>Araneae</taxon>
        <taxon>Araneomorphae</taxon>
        <taxon>Entelegynae</taxon>
        <taxon>Araneoidea</taxon>
        <taxon>Araneidae</taxon>
        <taxon>Araneus</taxon>
    </lineage>
</organism>
<name>A0A4Y2Q604_ARAVE</name>
<protein>
    <submittedName>
        <fullName evidence="1">Uncharacterized protein</fullName>
    </submittedName>
</protein>
<dbReference type="EMBL" id="BGPR01137216">
    <property type="protein sequence ID" value="GBN59568.1"/>
    <property type="molecule type" value="Genomic_DNA"/>
</dbReference>
<evidence type="ECO:0000313" key="1">
    <source>
        <dbReference type="EMBL" id="GBN59568.1"/>
    </source>
</evidence>
<keyword evidence="2" id="KW-1185">Reference proteome</keyword>
<comment type="caution">
    <text evidence="1">The sequence shown here is derived from an EMBL/GenBank/DDBJ whole genome shotgun (WGS) entry which is preliminary data.</text>
</comment>
<dbReference type="Proteomes" id="UP000499080">
    <property type="component" value="Unassembled WGS sequence"/>
</dbReference>
<gene>
    <name evidence="1" type="ORF">AVEN_201517_1</name>
</gene>
<dbReference type="AlphaFoldDB" id="A0A4Y2Q604"/>
<reference evidence="1 2" key="1">
    <citation type="journal article" date="2019" name="Sci. Rep.">
        <title>Orb-weaving spider Araneus ventricosus genome elucidates the spidroin gene catalogue.</title>
        <authorList>
            <person name="Kono N."/>
            <person name="Nakamura H."/>
            <person name="Ohtoshi R."/>
            <person name="Moran D.A.P."/>
            <person name="Shinohara A."/>
            <person name="Yoshida Y."/>
            <person name="Fujiwara M."/>
            <person name="Mori M."/>
            <person name="Tomita M."/>
            <person name="Arakawa K."/>
        </authorList>
    </citation>
    <scope>NUCLEOTIDE SEQUENCE [LARGE SCALE GENOMIC DNA]</scope>
</reference>
<sequence length="101" mass="11091">MGKRLESTSGHLIPIHIHSKLIRSDLGTLGSDRRLPLRQILEGFVSYQISARSDPRSSRNEDATWRSGNGGAVGFRAWNPEAGKPKPCHWATAAPVIFVNS</sequence>
<proteinExistence type="predicted"/>